<sequence>MKRRQILTAAGLGLGAAALAGCKGDNQNQGLNQAAAECESNQQQTYKWKMVTSWPKNFPGLGTTAQRFADTVNELSGGRLSVQVFAAGELVPALEVFDAVSNGTAELGHSAAYYWKGKSPAAPFFTAVPFGMNAQEMNAWLYEGGGLELWQQAYADMGVVPLPCGNTGVQMAGWFNKEIHAVDDLKGLKIRMPGFGGEVLARAGATTVNLPGSEIFTALETGVIDATDWVSPYNDLAFGLYQAAKYYYYPGWQEPCAVLELSINQAALEALPADLQAIVRQTARSTNQAMLDEYTRRNAEALQTLVTEHRVQLRQLPEAVLDRLRELSADVLEDTANTDQLTRQVWDSMEAFREKVSAYHAISEQAMYGLRH</sequence>
<protein>
    <submittedName>
        <fullName evidence="5">TRAP-type mannitol/chloroaromatic compound transport system, substrate-binding protein</fullName>
    </submittedName>
</protein>
<keyword evidence="6" id="KW-1185">Reference proteome</keyword>
<dbReference type="GO" id="GO:0031317">
    <property type="term" value="C:tripartite ATP-independent periplasmic transporter complex"/>
    <property type="evidence" value="ECO:0007669"/>
    <property type="project" value="InterPro"/>
</dbReference>
<dbReference type="GO" id="GO:0046872">
    <property type="term" value="F:metal ion binding"/>
    <property type="evidence" value="ECO:0007669"/>
    <property type="project" value="UniProtKB-KW"/>
</dbReference>
<evidence type="ECO:0000313" key="5">
    <source>
        <dbReference type="EMBL" id="SDT09901.1"/>
    </source>
</evidence>
<dbReference type="PROSITE" id="PS51257">
    <property type="entry name" value="PROKAR_LIPOPROTEIN"/>
    <property type="match status" value="1"/>
</dbReference>
<organism evidence="5 6">
    <name type="scientific">Halopseudomonas xinjiangensis</name>
    <dbReference type="NCBI Taxonomy" id="487184"/>
    <lineage>
        <taxon>Bacteria</taxon>
        <taxon>Pseudomonadati</taxon>
        <taxon>Pseudomonadota</taxon>
        <taxon>Gammaproteobacteria</taxon>
        <taxon>Pseudomonadales</taxon>
        <taxon>Pseudomonadaceae</taxon>
        <taxon>Halopseudomonas</taxon>
    </lineage>
</organism>
<dbReference type="Proteomes" id="UP000243207">
    <property type="component" value="Chromosome I"/>
</dbReference>
<reference evidence="6" key="1">
    <citation type="submission" date="2016-10" db="EMBL/GenBank/DDBJ databases">
        <authorList>
            <person name="Varghese N."/>
            <person name="Submissions S."/>
        </authorList>
    </citation>
    <scope>NUCLEOTIDE SEQUENCE [LARGE SCALE GENOMIC DNA]</scope>
    <source>
        <strain evidence="6">NRRL B-51270</strain>
    </source>
</reference>
<dbReference type="PANTHER" id="PTHR33376">
    <property type="match status" value="1"/>
</dbReference>
<keyword evidence="1 4" id="KW-0732">Signal</keyword>
<dbReference type="EMBL" id="LT629736">
    <property type="protein sequence ID" value="SDT09901.1"/>
    <property type="molecule type" value="Genomic_DNA"/>
</dbReference>
<dbReference type="PIRSF" id="PIRSF039026">
    <property type="entry name" value="SiaP"/>
    <property type="match status" value="1"/>
</dbReference>
<feature type="binding site" evidence="3">
    <location>
        <position position="254"/>
    </location>
    <ligand>
        <name>substrate</name>
    </ligand>
</feature>
<proteinExistence type="predicted"/>
<keyword evidence="3" id="KW-0479">Metal-binding</keyword>
<accession>A0A1H1XLI4</accession>
<dbReference type="Gene3D" id="3.40.190.170">
    <property type="entry name" value="Bacterial extracellular solute-binding protein, family 7"/>
    <property type="match status" value="1"/>
</dbReference>
<feature type="binding site" evidence="2">
    <location>
        <position position="191"/>
    </location>
    <ligand>
        <name>substrate</name>
    </ligand>
</feature>
<feature type="chain" id="PRO_5009265648" evidence="4">
    <location>
        <begin position="21"/>
        <end position="372"/>
    </location>
</feature>
<evidence type="ECO:0000256" key="3">
    <source>
        <dbReference type="PIRSR" id="PIRSR039026-2"/>
    </source>
</evidence>
<feature type="binding site" evidence="3">
    <location>
        <position position="229"/>
    </location>
    <ligand>
        <name>Na(+)</name>
        <dbReference type="ChEBI" id="CHEBI:29101"/>
    </ligand>
</feature>
<evidence type="ECO:0000256" key="2">
    <source>
        <dbReference type="PIRSR" id="PIRSR039026-1"/>
    </source>
</evidence>
<dbReference type="STRING" id="487184.SAMN05216421_2895"/>
<dbReference type="RefSeq" id="WP_093396128.1">
    <property type="nucleotide sequence ID" value="NZ_LT629736.1"/>
</dbReference>
<dbReference type="AlphaFoldDB" id="A0A1H1XLI4"/>
<feature type="binding site" evidence="3">
    <location>
        <position position="228"/>
    </location>
    <ligand>
        <name>substrate</name>
    </ligand>
</feature>
<feature type="binding site" evidence="2">
    <location>
        <position position="170"/>
    </location>
    <ligand>
        <name>substrate</name>
    </ligand>
</feature>
<evidence type="ECO:0000256" key="1">
    <source>
        <dbReference type="ARBA" id="ARBA00022729"/>
    </source>
</evidence>
<dbReference type="CDD" id="cd13604">
    <property type="entry name" value="PBP2_TRAP_ketoacid_lactate_like"/>
    <property type="match status" value="1"/>
</dbReference>
<dbReference type="OrthoDB" id="9769667at2"/>
<name>A0A1H1XLI4_9GAMM</name>
<evidence type="ECO:0000313" key="6">
    <source>
        <dbReference type="Proteomes" id="UP000243207"/>
    </source>
</evidence>
<dbReference type="PANTHER" id="PTHR33376:SF5">
    <property type="entry name" value="EXTRACYTOPLASMIC SOLUTE RECEPTOR PROTEIN"/>
    <property type="match status" value="1"/>
</dbReference>
<dbReference type="InterPro" id="IPR038404">
    <property type="entry name" value="TRAP_DctP_sf"/>
</dbReference>
<evidence type="ECO:0000256" key="4">
    <source>
        <dbReference type="SAM" id="SignalP"/>
    </source>
</evidence>
<dbReference type="InterPro" id="IPR018389">
    <property type="entry name" value="DctP_fam"/>
</dbReference>
<dbReference type="NCBIfam" id="NF037995">
    <property type="entry name" value="TRAP_S1"/>
    <property type="match status" value="1"/>
</dbReference>
<feature type="signal peptide" evidence="4">
    <location>
        <begin position="1"/>
        <end position="20"/>
    </location>
</feature>
<dbReference type="Pfam" id="PF03480">
    <property type="entry name" value="DctP"/>
    <property type="match status" value="1"/>
</dbReference>
<gene>
    <name evidence="5" type="ORF">SAMN05216421_2895</name>
</gene>
<dbReference type="InterPro" id="IPR026289">
    <property type="entry name" value="SBP_TakP-like"/>
</dbReference>
<dbReference type="SUPFAM" id="SSF53850">
    <property type="entry name" value="Periplasmic binding protein-like II"/>
    <property type="match status" value="1"/>
</dbReference>
<dbReference type="Gene3D" id="3.40.190.10">
    <property type="entry name" value="Periplasmic binding protein-like II"/>
    <property type="match status" value="1"/>
</dbReference>
<dbReference type="GO" id="GO:0055085">
    <property type="term" value="P:transmembrane transport"/>
    <property type="evidence" value="ECO:0007669"/>
    <property type="project" value="InterPro"/>
</dbReference>